<dbReference type="CDD" id="cd02962">
    <property type="entry name" value="TMX2"/>
    <property type="match status" value="1"/>
</dbReference>
<evidence type="ECO:0000256" key="5">
    <source>
        <dbReference type="ARBA" id="ARBA00023136"/>
    </source>
</evidence>
<evidence type="ECO:0000313" key="8">
    <source>
        <dbReference type="EMBL" id="CAG9770055.1"/>
    </source>
</evidence>
<feature type="transmembrane region" description="Helical" evidence="6">
    <location>
        <begin position="12"/>
        <end position="28"/>
    </location>
</feature>
<dbReference type="PANTHER" id="PTHR15853:SF0">
    <property type="entry name" value="THIOREDOXIN-RELATED TRANSMEMBRANE PROTEIN 2"/>
    <property type="match status" value="1"/>
</dbReference>
<evidence type="ECO:0000313" key="10">
    <source>
        <dbReference type="Proteomes" id="UP001152799"/>
    </source>
</evidence>
<evidence type="ECO:0000259" key="7">
    <source>
        <dbReference type="Pfam" id="PF00085"/>
    </source>
</evidence>
<reference evidence="9" key="1">
    <citation type="submission" date="2022-01" db="EMBL/GenBank/DDBJ databases">
        <authorList>
            <person name="King R."/>
        </authorList>
    </citation>
    <scope>NUCLEOTIDE SEQUENCE</scope>
</reference>
<evidence type="ECO:0000256" key="2">
    <source>
        <dbReference type="ARBA" id="ARBA00022692"/>
    </source>
</evidence>
<evidence type="ECO:0000256" key="3">
    <source>
        <dbReference type="ARBA" id="ARBA00022729"/>
    </source>
</evidence>
<evidence type="ECO:0000256" key="4">
    <source>
        <dbReference type="ARBA" id="ARBA00022989"/>
    </source>
</evidence>
<dbReference type="Proteomes" id="UP001152799">
    <property type="component" value="Chromosome 6"/>
</dbReference>
<keyword evidence="3" id="KW-0732">Signal</keyword>
<name>A0A9P0DZV9_9CUCU</name>
<dbReference type="InterPro" id="IPR037463">
    <property type="entry name" value="TMX2_thioredoxin_dom"/>
</dbReference>
<dbReference type="EMBL" id="OU892282">
    <property type="protein sequence ID" value="CAG9770055.1"/>
    <property type="molecule type" value="Genomic_DNA"/>
</dbReference>
<organism evidence="9 10">
    <name type="scientific">Ceutorhynchus assimilis</name>
    <name type="common">cabbage seed weevil</name>
    <dbReference type="NCBI Taxonomy" id="467358"/>
    <lineage>
        <taxon>Eukaryota</taxon>
        <taxon>Metazoa</taxon>
        <taxon>Ecdysozoa</taxon>
        <taxon>Arthropoda</taxon>
        <taxon>Hexapoda</taxon>
        <taxon>Insecta</taxon>
        <taxon>Pterygota</taxon>
        <taxon>Neoptera</taxon>
        <taxon>Endopterygota</taxon>
        <taxon>Coleoptera</taxon>
        <taxon>Polyphaga</taxon>
        <taxon>Cucujiformia</taxon>
        <taxon>Curculionidae</taxon>
        <taxon>Ceutorhynchinae</taxon>
        <taxon>Ceutorhynchus</taxon>
    </lineage>
</organism>
<dbReference type="InterPro" id="IPR036249">
    <property type="entry name" value="Thioredoxin-like_sf"/>
</dbReference>
<dbReference type="InterPro" id="IPR039101">
    <property type="entry name" value="TMX2"/>
</dbReference>
<dbReference type="SUPFAM" id="SSF52833">
    <property type="entry name" value="Thioredoxin-like"/>
    <property type="match status" value="1"/>
</dbReference>
<gene>
    <name evidence="8" type="ORF">CEUTPL_LOCUS10517</name>
    <name evidence="9" type="ORF">CEUTPL_LOCUS14581</name>
</gene>
<dbReference type="InterPro" id="IPR013766">
    <property type="entry name" value="Thioredoxin_domain"/>
</dbReference>
<feature type="transmembrane region" description="Helical" evidence="6">
    <location>
        <begin position="73"/>
        <end position="91"/>
    </location>
</feature>
<feature type="domain" description="Thioredoxin" evidence="7">
    <location>
        <begin position="134"/>
        <end position="232"/>
    </location>
</feature>
<dbReference type="PANTHER" id="PTHR15853">
    <property type="entry name" value="THIOREDOXIN-RELATED"/>
    <property type="match status" value="1"/>
</dbReference>
<dbReference type="GO" id="GO:0015036">
    <property type="term" value="F:disulfide oxidoreductase activity"/>
    <property type="evidence" value="ECO:0007669"/>
    <property type="project" value="TreeGrafter"/>
</dbReference>
<proteinExistence type="predicted"/>
<keyword evidence="10" id="KW-1185">Reference proteome</keyword>
<dbReference type="AlphaFoldDB" id="A0A9P0DZV9"/>
<keyword evidence="2 6" id="KW-0812">Transmembrane</keyword>
<keyword evidence="4 6" id="KW-1133">Transmembrane helix</keyword>
<protein>
    <recommendedName>
        <fullName evidence="7">Thioredoxin domain-containing protein</fullName>
    </recommendedName>
</protein>
<feature type="transmembrane region" description="Helical" evidence="6">
    <location>
        <begin position="97"/>
        <end position="114"/>
    </location>
</feature>
<dbReference type="OrthoDB" id="20229at2759"/>
<evidence type="ECO:0000256" key="6">
    <source>
        <dbReference type="SAM" id="Phobius"/>
    </source>
</evidence>
<keyword evidence="5 6" id="KW-0472">Membrane</keyword>
<evidence type="ECO:0000313" key="9">
    <source>
        <dbReference type="EMBL" id="CAH1183218.1"/>
    </source>
</evidence>
<sequence length="269" mass="30576">MSIKQDLLQLLKPYYLVNIILSLSFMVLKRIPGVCNYIFNTDNCEFDGKETEILFFLLIVVVMRTRKAGSVNMISYLSSSFIYTKIANLILWFNADYLMGILYGVLFILGALLVPEPTYAGPSNVIYFRGEQGLTEQIASDKATWLIAFYTVWNPACVNFAPVFSKLSIDYGLENLKFGKIDIGRYPEAGQKYHVSDSSLSKQLPTIILFQEGKEAMRRPMADTKGKLIKFLFSEENIKLAFGLNNLYEKTKSEVKDSNQIGNKDKKNK</sequence>
<comment type="subcellular location">
    <subcellularLocation>
        <location evidence="1">Membrane</location>
        <topology evidence="1">Single-pass type I membrane protein</topology>
    </subcellularLocation>
</comment>
<evidence type="ECO:0000256" key="1">
    <source>
        <dbReference type="ARBA" id="ARBA00004479"/>
    </source>
</evidence>
<dbReference type="Gene3D" id="3.40.30.10">
    <property type="entry name" value="Glutaredoxin"/>
    <property type="match status" value="1"/>
</dbReference>
<dbReference type="Proteomes" id="UP001152799">
    <property type="component" value="Unassembled WGS sequence"/>
</dbReference>
<dbReference type="GO" id="GO:0016020">
    <property type="term" value="C:membrane"/>
    <property type="evidence" value="ECO:0007669"/>
    <property type="project" value="UniProtKB-SubCell"/>
</dbReference>
<accession>A0A9P0DZV9</accession>
<dbReference type="Pfam" id="PF00085">
    <property type="entry name" value="Thioredoxin"/>
    <property type="match status" value="1"/>
</dbReference>
<dbReference type="EMBL" id="CAKJTU040000009">
    <property type="protein sequence ID" value="CAH1183218.1"/>
    <property type="molecule type" value="Genomic_DNA"/>
</dbReference>